<dbReference type="EMBL" id="CP111020">
    <property type="protein sequence ID" value="WAR15315.1"/>
    <property type="molecule type" value="Genomic_DNA"/>
</dbReference>
<gene>
    <name evidence="2" type="ORF">MAR_005420</name>
</gene>
<evidence type="ECO:0000313" key="3">
    <source>
        <dbReference type="Proteomes" id="UP001164746"/>
    </source>
</evidence>
<protein>
    <submittedName>
        <fullName evidence="2">Uncharacterized protein</fullName>
    </submittedName>
</protein>
<feature type="region of interest" description="Disordered" evidence="1">
    <location>
        <begin position="226"/>
        <end position="250"/>
    </location>
</feature>
<dbReference type="Proteomes" id="UP001164746">
    <property type="component" value="Chromosome 9"/>
</dbReference>
<proteinExistence type="predicted"/>
<sequence>NVPLWLAVVFLVEDVDRSLENEKLRCTPVGWFPNGYSSPCNIMRNLAEAVHNQCQESGIHIPCQSFDGHFHNLVRTAYVKPLTVFQLQKEPWKQAACNEELGSKYKKAEGCEFKDDIPVSRLNVSVTDDDLLDFVVKQKKKSTVTKTSYDLKLLSSFTQAEFSNLKEVFQAKQKQHKGEGLGDKPLTTYFEFITLYTLGNGEVIINVFGGHKLCVHHARQEYLEFEEKQTKNRQGSSPRHERSVKPKMCA</sequence>
<feature type="non-terminal residue" evidence="2">
    <location>
        <position position="250"/>
    </location>
</feature>
<organism evidence="2 3">
    <name type="scientific">Mya arenaria</name>
    <name type="common">Soft-shell clam</name>
    <dbReference type="NCBI Taxonomy" id="6604"/>
    <lineage>
        <taxon>Eukaryota</taxon>
        <taxon>Metazoa</taxon>
        <taxon>Spiralia</taxon>
        <taxon>Lophotrochozoa</taxon>
        <taxon>Mollusca</taxon>
        <taxon>Bivalvia</taxon>
        <taxon>Autobranchia</taxon>
        <taxon>Heteroconchia</taxon>
        <taxon>Euheterodonta</taxon>
        <taxon>Imparidentia</taxon>
        <taxon>Neoheterodontei</taxon>
        <taxon>Myida</taxon>
        <taxon>Myoidea</taxon>
        <taxon>Myidae</taxon>
        <taxon>Mya</taxon>
    </lineage>
</organism>
<evidence type="ECO:0000256" key="1">
    <source>
        <dbReference type="SAM" id="MobiDB-lite"/>
    </source>
</evidence>
<accession>A0ABY7EZI8</accession>
<keyword evidence="3" id="KW-1185">Reference proteome</keyword>
<evidence type="ECO:0000313" key="2">
    <source>
        <dbReference type="EMBL" id="WAR15315.1"/>
    </source>
</evidence>
<reference evidence="2" key="1">
    <citation type="submission" date="2022-11" db="EMBL/GenBank/DDBJ databases">
        <title>Centuries of genome instability and evolution in soft-shell clam transmissible cancer (bioRxiv).</title>
        <authorList>
            <person name="Hart S.F.M."/>
            <person name="Yonemitsu M.A."/>
            <person name="Giersch R.M."/>
            <person name="Beal B.F."/>
            <person name="Arriagada G."/>
            <person name="Davis B.W."/>
            <person name="Ostrander E.A."/>
            <person name="Goff S.P."/>
            <person name="Metzger M.J."/>
        </authorList>
    </citation>
    <scope>NUCLEOTIDE SEQUENCE</scope>
    <source>
        <strain evidence="2">MELC-2E11</strain>
        <tissue evidence="2">Siphon/mantle</tissue>
    </source>
</reference>
<name>A0ABY7EZI8_MYAAR</name>